<dbReference type="SMART" id="SM00220">
    <property type="entry name" value="S_TKc"/>
    <property type="match status" value="1"/>
</dbReference>
<dbReference type="SUPFAM" id="SSF56112">
    <property type="entry name" value="Protein kinase-like (PK-like)"/>
    <property type="match status" value="1"/>
</dbReference>
<sequence>MPSRSASSQRALARIGTVVQKCRIERLIGMGGMAAVYAATREDGARVAIKFLLERFRDDPSMVQLFAREANVANQVGHPGAVPVFDCNVDEEGCVFLVMPLLDGETVRARWERASLRLPLADVGVLASDVLDVLASAHARGIVHRDIKPENLFIASAGDTRVLDFGIARRTHRDGGATVTGHMIGTPAFMPPEQALGERDAIGPASDCWAVGATIFSLLSGEFVHEADGASAQLAAAATRRARSLGDVAPNLPLSIVRLVDKALAFEPKDRWPSAREMREALHAALEGALGESVAELTTRVRGKFATELAQETDVTRVSRPSHGNTPSTGRPSAPRWRRFVHADIEVRAPLPQLFGGMTDAAHRILAEHGLGRFTDTDWFIPDTRLWWPMDRHVAATHALIEAVGPIKGMDIGKRAEKFVELPPDPMMHNIYATLEAIDVAYHLNHRRNGIPMFDVASGRMADGIGHYHRRGKGDSEQSIVMECENPYPCEMDHGIILGFARRFQPLAVVEHEPGRCRKTGADSCVYHVSWW</sequence>
<evidence type="ECO:0000256" key="1">
    <source>
        <dbReference type="ARBA" id="ARBA00022679"/>
    </source>
</evidence>
<proteinExistence type="predicted"/>
<dbReference type="Proteomes" id="UP001374803">
    <property type="component" value="Chromosome"/>
</dbReference>
<evidence type="ECO:0000256" key="2">
    <source>
        <dbReference type="ARBA" id="ARBA00022741"/>
    </source>
</evidence>
<evidence type="ECO:0000313" key="8">
    <source>
        <dbReference type="EMBL" id="WXB08740.1"/>
    </source>
</evidence>
<name>A0ABZ2LEE6_9BACT</name>
<dbReference type="Gene3D" id="3.30.200.20">
    <property type="entry name" value="Phosphorylase Kinase, domain 1"/>
    <property type="match status" value="1"/>
</dbReference>
<feature type="region of interest" description="Disordered" evidence="6">
    <location>
        <begin position="312"/>
        <end position="335"/>
    </location>
</feature>
<keyword evidence="4 5" id="KW-0067">ATP-binding</keyword>
<dbReference type="InterPro" id="IPR017441">
    <property type="entry name" value="Protein_kinase_ATP_BS"/>
</dbReference>
<evidence type="ECO:0000256" key="6">
    <source>
        <dbReference type="SAM" id="MobiDB-lite"/>
    </source>
</evidence>
<reference evidence="8" key="1">
    <citation type="submission" date="2021-12" db="EMBL/GenBank/DDBJ databases">
        <title>Discovery of the Pendulisporaceae a myxobacterial family with distinct sporulation behavior and unique specialized metabolism.</title>
        <authorList>
            <person name="Garcia R."/>
            <person name="Popoff A."/>
            <person name="Bader C.D."/>
            <person name="Loehr J."/>
            <person name="Walesch S."/>
            <person name="Walt C."/>
            <person name="Boldt J."/>
            <person name="Bunk B."/>
            <person name="Haeckl F.J.F.P.J."/>
            <person name="Gunesch A.P."/>
            <person name="Birkelbach J."/>
            <person name="Nuebel U."/>
            <person name="Pietschmann T."/>
            <person name="Bach T."/>
            <person name="Mueller R."/>
        </authorList>
    </citation>
    <scope>NUCLEOTIDE SEQUENCE</scope>
    <source>
        <strain evidence="8">MSr11367</strain>
    </source>
</reference>
<feature type="domain" description="Protein kinase" evidence="7">
    <location>
        <begin position="22"/>
        <end position="286"/>
    </location>
</feature>
<dbReference type="PROSITE" id="PS50011">
    <property type="entry name" value="PROTEIN_KINASE_DOM"/>
    <property type="match status" value="1"/>
</dbReference>
<keyword evidence="3 8" id="KW-0418">Kinase</keyword>
<feature type="compositionally biased region" description="Polar residues" evidence="6">
    <location>
        <begin position="322"/>
        <end position="331"/>
    </location>
</feature>
<organism evidence="8 9">
    <name type="scientific">Pendulispora rubella</name>
    <dbReference type="NCBI Taxonomy" id="2741070"/>
    <lineage>
        <taxon>Bacteria</taxon>
        <taxon>Pseudomonadati</taxon>
        <taxon>Myxococcota</taxon>
        <taxon>Myxococcia</taxon>
        <taxon>Myxococcales</taxon>
        <taxon>Sorangiineae</taxon>
        <taxon>Pendulisporaceae</taxon>
        <taxon>Pendulispora</taxon>
    </lineage>
</organism>
<dbReference type="GO" id="GO:0004674">
    <property type="term" value="F:protein serine/threonine kinase activity"/>
    <property type="evidence" value="ECO:0007669"/>
    <property type="project" value="UniProtKB-KW"/>
</dbReference>
<keyword evidence="1" id="KW-0808">Transferase</keyword>
<dbReference type="InterPro" id="IPR008271">
    <property type="entry name" value="Ser/Thr_kinase_AS"/>
</dbReference>
<dbReference type="PANTHER" id="PTHR43289">
    <property type="entry name" value="MITOGEN-ACTIVATED PROTEIN KINASE KINASE KINASE 20-RELATED"/>
    <property type="match status" value="1"/>
</dbReference>
<accession>A0ABZ2LEE6</accession>
<keyword evidence="8" id="KW-0723">Serine/threonine-protein kinase</keyword>
<dbReference type="Gene3D" id="1.10.510.10">
    <property type="entry name" value="Transferase(Phosphotransferase) domain 1"/>
    <property type="match status" value="1"/>
</dbReference>
<evidence type="ECO:0000256" key="3">
    <source>
        <dbReference type="ARBA" id="ARBA00022777"/>
    </source>
</evidence>
<dbReference type="PROSITE" id="PS00107">
    <property type="entry name" value="PROTEIN_KINASE_ATP"/>
    <property type="match status" value="1"/>
</dbReference>
<keyword evidence="9" id="KW-1185">Reference proteome</keyword>
<dbReference type="RefSeq" id="WP_394838416.1">
    <property type="nucleotide sequence ID" value="NZ_CP089929.1"/>
</dbReference>
<dbReference type="EMBL" id="CP089983">
    <property type="protein sequence ID" value="WXB08740.1"/>
    <property type="molecule type" value="Genomic_DNA"/>
</dbReference>
<protein>
    <submittedName>
        <fullName evidence="8">Serine/threonine protein kinase</fullName>
    </submittedName>
</protein>
<dbReference type="InterPro" id="IPR011009">
    <property type="entry name" value="Kinase-like_dom_sf"/>
</dbReference>
<dbReference type="CDD" id="cd14014">
    <property type="entry name" value="STKc_PknB_like"/>
    <property type="match status" value="1"/>
</dbReference>
<evidence type="ECO:0000259" key="7">
    <source>
        <dbReference type="PROSITE" id="PS50011"/>
    </source>
</evidence>
<feature type="binding site" evidence="5">
    <location>
        <position position="50"/>
    </location>
    <ligand>
        <name>ATP</name>
        <dbReference type="ChEBI" id="CHEBI:30616"/>
    </ligand>
</feature>
<dbReference type="Pfam" id="PF00069">
    <property type="entry name" value="Pkinase"/>
    <property type="match status" value="1"/>
</dbReference>
<evidence type="ECO:0000313" key="9">
    <source>
        <dbReference type="Proteomes" id="UP001374803"/>
    </source>
</evidence>
<keyword evidence="2 5" id="KW-0547">Nucleotide-binding</keyword>
<gene>
    <name evidence="8" type="ORF">LVJ94_16050</name>
</gene>
<evidence type="ECO:0000256" key="4">
    <source>
        <dbReference type="ARBA" id="ARBA00022840"/>
    </source>
</evidence>
<dbReference type="PANTHER" id="PTHR43289:SF34">
    <property type="entry name" value="SERINE_THREONINE-PROTEIN KINASE YBDM-RELATED"/>
    <property type="match status" value="1"/>
</dbReference>
<dbReference type="InterPro" id="IPR000719">
    <property type="entry name" value="Prot_kinase_dom"/>
</dbReference>
<dbReference type="PROSITE" id="PS00108">
    <property type="entry name" value="PROTEIN_KINASE_ST"/>
    <property type="match status" value="1"/>
</dbReference>
<evidence type="ECO:0000256" key="5">
    <source>
        <dbReference type="PROSITE-ProRule" id="PRU10141"/>
    </source>
</evidence>